<sequence>MHQACNMSSSPFYFLEPQDNEHFQPYRYRYIDQNGKTITYSRHDIWHLRSLSDDGYMGLSLITLACQAIGEGLSMQDYSTRFFANDAKPGGGWIEYPGGFASKEAKQQFRDSWQDLQGGSNRGKVSSCRNGIRLT</sequence>
<keyword evidence="2" id="KW-1185">Reference proteome</keyword>
<proteinExistence type="predicted"/>
<dbReference type="AlphaFoldDB" id="A0A370N4C9"/>
<dbReference type="InterPro" id="IPR006944">
    <property type="entry name" value="Phage/GTA_portal"/>
</dbReference>
<dbReference type="Pfam" id="PF04860">
    <property type="entry name" value="Phage_portal"/>
    <property type="match status" value="1"/>
</dbReference>
<gene>
    <name evidence="1" type="ORF">DLM46_22610</name>
</gene>
<name>A0A370N4C9_9BURK</name>
<dbReference type="EMBL" id="QHKS01000015">
    <property type="protein sequence ID" value="RDK00447.1"/>
    <property type="molecule type" value="Genomic_DNA"/>
</dbReference>
<dbReference type="Proteomes" id="UP000254875">
    <property type="component" value="Unassembled WGS sequence"/>
</dbReference>
<evidence type="ECO:0008006" key="3">
    <source>
        <dbReference type="Google" id="ProtNLM"/>
    </source>
</evidence>
<comment type="caution">
    <text evidence="1">The sequence shown here is derived from an EMBL/GenBank/DDBJ whole genome shotgun (WGS) entry which is preliminary data.</text>
</comment>
<evidence type="ECO:0000313" key="1">
    <source>
        <dbReference type="EMBL" id="RDK00447.1"/>
    </source>
</evidence>
<organism evidence="1 2">
    <name type="scientific">Paraburkholderia lacunae</name>
    <dbReference type="NCBI Taxonomy" id="2211104"/>
    <lineage>
        <taxon>Bacteria</taxon>
        <taxon>Pseudomonadati</taxon>
        <taxon>Pseudomonadota</taxon>
        <taxon>Betaproteobacteria</taxon>
        <taxon>Burkholderiales</taxon>
        <taxon>Burkholderiaceae</taxon>
        <taxon>Paraburkholderia</taxon>
    </lineage>
</organism>
<reference evidence="2" key="1">
    <citation type="submission" date="2018-05" db="EMBL/GenBank/DDBJ databases">
        <authorList>
            <person name="Feng T."/>
        </authorList>
    </citation>
    <scope>NUCLEOTIDE SEQUENCE [LARGE SCALE GENOMIC DNA]</scope>
    <source>
        <strain evidence="2">S27</strain>
    </source>
</reference>
<accession>A0A370N4C9</accession>
<protein>
    <recommendedName>
        <fullName evidence="3">Phage portal protein</fullName>
    </recommendedName>
</protein>
<evidence type="ECO:0000313" key="2">
    <source>
        <dbReference type="Proteomes" id="UP000254875"/>
    </source>
</evidence>